<dbReference type="PANTHER" id="PTHR11360:SF284">
    <property type="entry name" value="EG:103B4.3 PROTEIN-RELATED"/>
    <property type="match status" value="1"/>
</dbReference>
<dbReference type="InterPro" id="IPR011701">
    <property type="entry name" value="MFS"/>
</dbReference>
<feature type="transmembrane region" description="Helical" evidence="4">
    <location>
        <begin position="24"/>
        <end position="42"/>
    </location>
</feature>
<dbReference type="SUPFAM" id="SSF103473">
    <property type="entry name" value="MFS general substrate transporter"/>
    <property type="match status" value="1"/>
</dbReference>
<name>A0A9W6MZE4_9HYPH</name>
<keyword evidence="7" id="KW-1185">Reference proteome</keyword>
<evidence type="ECO:0000313" key="7">
    <source>
        <dbReference type="Proteomes" id="UP001143370"/>
    </source>
</evidence>
<dbReference type="PANTHER" id="PTHR11360">
    <property type="entry name" value="MONOCARBOXYLATE TRANSPORTER"/>
    <property type="match status" value="1"/>
</dbReference>
<feature type="transmembrane region" description="Helical" evidence="4">
    <location>
        <begin position="260"/>
        <end position="282"/>
    </location>
</feature>
<evidence type="ECO:0000313" key="6">
    <source>
        <dbReference type="EMBL" id="GLK71922.1"/>
    </source>
</evidence>
<feature type="domain" description="Major facilitator superfamily (MFS) profile" evidence="5">
    <location>
        <begin position="23"/>
        <end position="409"/>
    </location>
</feature>
<accession>A0A9W6MZE4</accession>
<gene>
    <name evidence="6" type="ORF">GCM10017643_20380</name>
</gene>
<feature type="transmembrane region" description="Helical" evidence="4">
    <location>
        <begin position="92"/>
        <end position="112"/>
    </location>
</feature>
<protein>
    <submittedName>
        <fullName evidence="6">MFS transporter</fullName>
    </submittedName>
</protein>
<evidence type="ECO:0000256" key="3">
    <source>
        <dbReference type="ARBA" id="ARBA00023136"/>
    </source>
</evidence>
<dbReference type="RefSeq" id="WP_213369220.1">
    <property type="nucleotide sequence ID" value="NZ_BSFJ01000008.1"/>
</dbReference>
<feature type="transmembrane region" description="Helical" evidence="4">
    <location>
        <begin position="351"/>
        <end position="373"/>
    </location>
</feature>
<reference evidence="6" key="1">
    <citation type="journal article" date="2014" name="Int. J. Syst. Evol. Microbiol.">
        <title>Complete genome sequence of Corynebacterium casei LMG S-19264T (=DSM 44701T), isolated from a smear-ripened cheese.</title>
        <authorList>
            <consortium name="US DOE Joint Genome Institute (JGI-PGF)"/>
            <person name="Walter F."/>
            <person name="Albersmeier A."/>
            <person name="Kalinowski J."/>
            <person name="Ruckert C."/>
        </authorList>
    </citation>
    <scope>NUCLEOTIDE SEQUENCE</scope>
    <source>
        <strain evidence="6">VKM B-2484</strain>
    </source>
</reference>
<dbReference type="GO" id="GO:0022857">
    <property type="term" value="F:transmembrane transporter activity"/>
    <property type="evidence" value="ECO:0007669"/>
    <property type="project" value="InterPro"/>
</dbReference>
<dbReference type="PROSITE" id="PS50850">
    <property type="entry name" value="MFS"/>
    <property type="match status" value="1"/>
</dbReference>
<keyword evidence="2 4" id="KW-1133">Transmembrane helix</keyword>
<feature type="transmembrane region" description="Helical" evidence="4">
    <location>
        <begin position="152"/>
        <end position="172"/>
    </location>
</feature>
<comment type="caution">
    <text evidence="6">The sequence shown here is derived from an EMBL/GenBank/DDBJ whole genome shotgun (WGS) entry which is preliminary data.</text>
</comment>
<dbReference type="Pfam" id="PF07690">
    <property type="entry name" value="MFS_1"/>
    <property type="match status" value="1"/>
</dbReference>
<dbReference type="CDD" id="cd17355">
    <property type="entry name" value="MFS_YcxA_like"/>
    <property type="match status" value="1"/>
</dbReference>
<dbReference type="Gene3D" id="1.20.1250.20">
    <property type="entry name" value="MFS general substrate transporter like domains"/>
    <property type="match status" value="2"/>
</dbReference>
<dbReference type="InterPro" id="IPR050327">
    <property type="entry name" value="Proton-linked_MCT"/>
</dbReference>
<organism evidence="6 7">
    <name type="scientific">Ancylobacter dichloromethanicus</name>
    <dbReference type="NCBI Taxonomy" id="518825"/>
    <lineage>
        <taxon>Bacteria</taxon>
        <taxon>Pseudomonadati</taxon>
        <taxon>Pseudomonadota</taxon>
        <taxon>Alphaproteobacteria</taxon>
        <taxon>Hyphomicrobiales</taxon>
        <taxon>Xanthobacteraceae</taxon>
        <taxon>Ancylobacter</taxon>
    </lineage>
</organism>
<proteinExistence type="predicted"/>
<evidence type="ECO:0000259" key="5">
    <source>
        <dbReference type="PROSITE" id="PS50850"/>
    </source>
</evidence>
<evidence type="ECO:0000256" key="2">
    <source>
        <dbReference type="ARBA" id="ARBA00022989"/>
    </source>
</evidence>
<evidence type="ECO:0000256" key="1">
    <source>
        <dbReference type="ARBA" id="ARBA00022692"/>
    </source>
</evidence>
<feature type="transmembrane region" description="Helical" evidence="4">
    <location>
        <begin position="294"/>
        <end position="315"/>
    </location>
</feature>
<reference evidence="6" key="2">
    <citation type="submission" date="2023-01" db="EMBL/GenBank/DDBJ databases">
        <authorList>
            <person name="Sun Q."/>
            <person name="Evtushenko L."/>
        </authorList>
    </citation>
    <scope>NUCLEOTIDE SEQUENCE</scope>
    <source>
        <strain evidence="6">VKM B-2484</strain>
    </source>
</reference>
<keyword evidence="3 4" id="KW-0472">Membrane</keyword>
<feature type="transmembrane region" description="Helical" evidence="4">
    <location>
        <begin position="229"/>
        <end position="248"/>
    </location>
</feature>
<dbReference type="AlphaFoldDB" id="A0A9W6MZE4"/>
<dbReference type="EMBL" id="BSFJ01000008">
    <property type="protein sequence ID" value="GLK71922.1"/>
    <property type="molecule type" value="Genomic_DNA"/>
</dbReference>
<feature type="transmembrane region" description="Helical" evidence="4">
    <location>
        <begin position="385"/>
        <end position="405"/>
    </location>
</feature>
<dbReference type="InterPro" id="IPR020846">
    <property type="entry name" value="MFS_dom"/>
</dbReference>
<dbReference type="Proteomes" id="UP001143370">
    <property type="component" value="Unassembled WGS sequence"/>
</dbReference>
<keyword evidence="1 4" id="KW-0812">Transmembrane</keyword>
<evidence type="ECO:0000256" key="4">
    <source>
        <dbReference type="SAM" id="Phobius"/>
    </source>
</evidence>
<feature type="transmembrane region" description="Helical" evidence="4">
    <location>
        <begin position="184"/>
        <end position="208"/>
    </location>
</feature>
<sequence>MSAATDAPGPSPAPRTGLAARAPLLIVLCGCLIAMLSFGPRASSGIFMLPMTGEYGWGRDTFGLAIAIQNLVWGLGTPFAGAVADRFGVMRVLWLGALLYAAGLVLMAYSATPGMLHLSAGVLVGFGLSGCSFNIVLAAFGKMLPEKWRPLSFGAGTAAGSFGQFLFPPLAAGLNMTIGWHQTLIVFGLVMLLVLPISLALAGAPSAARAGERQQSIGAALGEAFRHPSYVLLVLGFFTCGFQLAFVTTHLPAYLIDRGLSITVGGWTLAAIGLANMVGSLGSGWLSSRMPRRYLLAAIYFARGLAIIAFVLLPATPVTALGFGVVLGLLWLSTVPPTSGLVMLMFGTRYLAMLFGFAFFSHQVGGFLGVWLGGLLYEQLGSYDFVWWLSVALSFASAAINLPIVEKPVARSPQPATP</sequence>
<feature type="transmembrane region" description="Helical" evidence="4">
    <location>
        <begin position="118"/>
        <end position="140"/>
    </location>
</feature>
<feature type="transmembrane region" description="Helical" evidence="4">
    <location>
        <begin position="321"/>
        <end position="344"/>
    </location>
</feature>
<feature type="transmembrane region" description="Helical" evidence="4">
    <location>
        <begin position="62"/>
        <end position="80"/>
    </location>
</feature>
<dbReference type="InterPro" id="IPR036259">
    <property type="entry name" value="MFS_trans_sf"/>
</dbReference>